<dbReference type="RefSeq" id="WP_230498071.1">
    <property type="nucleotide sequence ID" value="NZ_CAKJTG010000024.1"/>
</dbReference>
<comment type="caution">
    <text evidence="9">The sequence shown here is derived from an EMBL/GenBank/DDBJ whole genome shotgun (WGS) entry which is preliminary data.</text>
</comment>
<dbReference type="Pfam" id="PF07005">
    <property type="entry name" value="SBD_N"/>
    <property type="match status" value="1"/>
</dbReference>
<keyword evidence="6" id="KW-0119">Carbohydrate metabolism</keyword>
<evidence type="ECO:0000313" key="10">
    <source>
        <dbReference type="Proteomes" id="UP000789845"/>
    </source>
</evidence>
<keyword evidence="3" id="KW-0547">Nucleotide-binding</keyword>
<dbReference type="InterPro" id="IPR042213">
    <property type="entry name" value="NBD_C_sf"/>
</dbReference>
<comment type="similarity">
    <text evidence="1">Belongs to the four-carbon acid sugar kinase family.</text>
</comment>
<dbReference type="Proteomes" id="UP000789845">
    <property type="component" value="Unassembled WGS sequence"/>
</dbReference>
<name>A0A9C7GCW0_9BACI</name>
<dbReference type="InterPro" id="IPR037051">
    <property type="entry name" value="4-carb_acid_sugar_kinase_N_sf"/>
</dbReference>
<dbReference type="InterPro" id="IPR010737">
    <property type="entry name" value="4-carb_acid_sugar_kinase_N"/>
</dbReference>
<sequence>MLGVVADDTTGSNDIGLMYSKNRYTAKVVVFDEKMENDSDADVLIIDTDSRLDSPEESYQKVFEATKVLQKMGCTLFFNKTCSVFRGNIGKEFDAMLDALNEDFAVISLAFPKNGRKTINGIHTVHGKLLEESEFANDPVHPMHQSNLVEILQQQTSRKVTMVPMEFVRRGPVELRKEIEKQRHHYHYCILDSENQSDLAIVAEAIYDMPVLGGSSAIAEELPKFMKMELVETPVKDLIINDPNGVLIVSGSLTPQTRSQTAHLIEIGTAAIILDSRKVFQQKDRDFEIERITRLAQEIIASGNDVLMMADNREEMVAETKKLGKQHLHDELTTSKMISSALADATQLIIQRTGLKRLVVAGGDTSGTVCRRLGIKGNYILEEIETGLPSGLTLDQSMLIVLKSGSFGKPDFLETAVKHLKQLFN</sequence>
<dbReference type="Gene3D" id="3.40.980.20">
    <property type="entry name" value="Four-carbon acid sugar kinase, nucleotide binding domain"/>
    <property type="match status" value="1"/>
</dbReference>
<protein>
    <submittedName>
        <fullName evidence="9">3-oxo-tetronate kinase</fullName>
        <ecNumber evidence="9">2.7.1.217</ecNumber>
    </submittedName>
</protein>
<evidence type="ECO:0000256" key="2">
    <source>
        <dbReference type="ARBA" id="ARBA00022679"/>
    </source>
</evidence>
<dbReference type="InterPro" id="IPR031475">
    <property type="entry name" value="NBD_C"/>
</dbReference>
<dbReference type="GO" id="GO:0005524">
    <property type="term" value="F:ATP binding"/>
    <property type="evidence" value="ECO:0007669"/>
    <property type="project" value="UniProtKB-KW"/>
</dbReference>
<evidence type="ECO:0000256" key="4">
    <source>
        <dbReference type="ARBA" id="ARBA00022777"/>
    </source>
</evidence>
<evidence type="ECO:0000259" key="7">
    <source>
        <dbReference type="Pfam" id="PF07005"/>
    </source>
</evidence>
<dbReference type="EC" id="2.7.1.217" evidence="9"/>
<gene>
    <name evidence="9" type="primary">otnK</name>
    <name evidence="9" type="ORF">NEOCIP111885_03578</name>
</gene>
<dbReference type="Gene3D" id="3.40.50.10840">
    <property type="entry name" value="Putative sugar-binding, N-terminal domain"/>
    <property type="match status" value="1"/>
</dbReference>
<evidence type="ECO:0000259" key="8">
    <source>
        <dbReference type="Pfam" id="PF17042"/>
    </source>
</evidence>
<feature type="domain" description="Four-carbon acid sugar kinase N-terminal" evidence="7">
    <location>
        <begin position="2"/>
        <end position="222"/>
    </location>
</feature>
<accession>A0A9C7GCW0</accession>
<keyword evidence="5" id="KW-0067">ATP-binding</keyword>
<feature type="domain" description="Four-carbon acid sugar kinase nucleotide binding" evidence="8">
    <location>
        <begin position="247"/>
        <end position="413"/>
    </location>
</feature>
<dbReference type="Pfam" id="PF17042">
    <property type="entry name" value="NBD_C"/>
    <property type="match status" value="1"/>
</dbReference>
<proteinExistence type="inferred from homology"/>
<evidence type="ECO:0000256" key="6">
    <source>
        <dbReference type="ARBA" id="ARBA00023277"/>
    </source>
</evidence>
<dbReference type="AlphaFoldDB" id="A0A9C7GCW0"/>
<organism evidence="9 10">
    <name type="scientific">Pseudoneobacillus rhizosphaerae</name>
    <dbReference type="NCBI Taxonomy" id="2880968"/>
    <lineage>
        <taxon>Bacteria</taxon>
        <taxon>Bacillati</taxon>
        <taxon>Bacillota</taxon>
        <taxon>Bacilli</taxon>
        <taxon>Bacillales</taxon>
        <taxon>Bacillaceae</taxon>
        <taxon>Pseudoneobacillus</taxon>
    </lineage>
</organism>
<dbReference type="GO" id="GO:0016301">
    <property type="term" value="F:kinase activity"/>
    <property type="evidence" value="ECO:0007669"/>
    <property type="project" value="UniProtKB-KW"/>
</dbReference>
<keyword evidence="2 9" id="KW-0808">Transferase</keyword>
<reference evidence="9" key="1">
    <citation type="submission" date="2021-10" db="EMBL/GenBank/DDBJ databases">
        <authorList>
            <person name="Criscuolo A."/>
        </authorList>
    </citation>
    <scope>NUCLEOTIDE SEQUENCE</scope>
    <source>
        <strain evidence="9">CIP111885</strain>
    </source>
</reference>
<evidence type="ECO:0000256" key="3">
    <source>
        <dbReference type="ARBA" id="ARBA00022741"/>
    </source>
</evidence>
<dbReference type="SUPFAM" id="SSF142764">
    <property type="entry name" value="YgbK-like"/>
    <property type="match status" value="1"/>
</dbReference>
<keyword evidence="4 9" id="KW-0418">Kinase</keyword>
<evidence type="ECO:0000313" key="9">
    <source>
        <dbReference type="EMBL" id="CAG9609835.1"/>
    </source>
</evidence>
<keyword evidence="10" id="KW-1185">Reference proteome</keyword>
<dbReference type="EMBL" id="CAKJTG010000024">
    <property type="protein sequence ID" value="CAG9609835.1"/>
    <property type="molecule type" value="Genomic_DNA"/>
</dbReference>
<evidence type="ECO:0000256" key="1">
    <source>
        <dbReference type="ARBA" id="ARBA00005715"/>
    </source>
</evidence>
<evidence type="ECO:0000256" key="5">
    <source>
        <dbReference type="ARBA" id="ARBA00022840"/>
    </source>
</evidence>